<feature type="compositionally biased region" description="Polar residues" evidence="1">
    <location>
        <begin position="64"/>
        <end position="75"/>
    </location>
</feature>
<keyword evidence="3" id="KW-1185">Reference proteome</keyword>
<feature type="region of interest" description="Disordered" evidence="1">
    <location>
        <begin position="428"/>
        <end position="453"/>
    </location>
</feature>
<feature type="compositionally biased region" description="Basic and acidic residues" evidence="1">
    <location>
        <begin position="102"/>
        <end position="115"/>
    </location>
</feature>
<dbReference type="Proteomes" id="UP001355207">
    <property type="component" value="Chromosome 7"/>
</dbReference>
<feature type="compositionally biased region" description="Low complexity" evidence="1">
    <location>
        <begin position="429"/>
        <end position="447"/>
    </location>
</feature>
<dbReference type="EMBL" id="CP144104">
    <property type="protein sequence ID" value="WWC90404.1"/>
    <property type="molecule type" value="Genomic_DNA"/>
</dbReference>
<evidence type="ECO:0000313" key="2">
    <source>
        <dbReference type="EMBL" id="WWC90404.1"/>
    </source>
</evidence>
<proteinExistence type="predicted"/>
<dbReference type="RefSeq" id="XP_066077167.1">
    <property type="nucleotide sequence ID" value="XM_066221070.1"/>
</dbReference>
<feature type="compositionally biased region" description="Low complexity" evidence="1">
    <location>
        <begin position="43"/>
        <end position="52"/>
    </location>
</feature>
<evidence type="ECO:0000313" key="3">
    <source>
        <dbReference type="Proteomes" id="UP001355207"/>
    </source>
</evidence>
<reference evidence="2 3" key="1">
    <citation type="submission" date="2024-01" db="EMBL/GenBank/DDBJ databases">
        <title>Comparative genomics of Cryptococcus and Kwoniella reveals pathogenesis evolution and contrasting modes of karyotype evolution via chromosome fusion or intercentromeric recombination.</title>
        <authorList>
            <person name="Coelho M.A."/>
            <person name="David-Palma M."/>
            <person name="Shea T."/>
            <person name="Bowers K."/>
            <person name="McGinley-Smith S."/>
            <person name="Mohammad A.W."/>
            <person name="Gnirke A."/>
            <person name="Yurkov A.M."/>
            <person name="Nowrousian M."/>
            <person name="Sun S."/>
            <person name="Cuomo C.A."/>
            <person name="Heitman J."/>
        </authorList>
    </citation>
    <scope>NUCLEOTIDE SEQUENCE [LARGE SCALE GENOMIC DNA]</scope>
    <source>
        <strain evidence="2 3">CBS 6074</strain>
    </source>
</reference>
<feature type="compositionally biased region" description="Low complexity" evidence="1">
    <location>
        <begin position="26"/>
        <end position="35"/>
    </location>
</feature>
<dbReference type="AlphaFoldDB" id="A0AAX4JYY2"/>
<feature type="region of interest" description="Disordered" evidence="1">
    <location>
        <begin position="21"/>
        <end position="52"/>
    </location>
</feature>
<feature type="compositionally biased region" description="Basic residues" evidence="1">
    <location>
        <begin position="78"/>
        <end position="93"/>
    </location>
</feature>
<accession>A0AAX4JYY2</accession>
<organism evidence="2 3">
    <name type="scientific">Kwoniella dendrophila CBS 6074</name>
    <dbReference type="NCBI Taxonomy" id="1295534"/>
    <lineage>
        <taxon>Eukaryota</taxon>
        <taxon>Fungi</taxon>
        <taxon>Dikarya</taxon>
        <taxon>Basidiomycota</taxon>
        <taxon>Agaricomycotina</taxon>
        <taxon>Tremellomycetes</taxon>
        <taxon>Tremellales</taxon>
        <taxon>Cryptococcaceae</taxon>
        <taxon>Kwoniella</taxon>
    </lineage>
</organism>
<name>A0AAX4JYY2_9TREE</name>
<feature type="region of interest" description="Disordered" evidence="1">
    <location>
        <begin position="64"/>
        <end position="116"/>
    </location>
</feature>
<sequence length="507" mass="58753">MLSRSFRRLKSRLPHEICRNNLIYRSTSTQSSTTPTNPPSTPSSPSISRSKTASHSIIFDSFPYNTESRSSSPLNTPHVRKERYTRPLKHHRKSNESSSYGLERHLDSSRKDPYKRMMNSPKRMCIVTRQILPSSFMINLRPTRFPSSEISTNSSSSSTLRLIPDRILTQGREKKGKGFWLTCHKDIIDQLINSKGPHLGILRQIPTLTIPSNLDEIIHLQLLERIKIELDLLAKRLQASPRHSLTTETTKDEIDENKPILRRLTKTESSSLVFRQPHKDSFPLKDQGCRIEDKIRIENEDKNGDENEKFILNDNQAGQILALLDICNLSQSRRQIDELKNEFEDKYKHEVSKPDTTYEDDPKDILLRSFMQNNGYGIMGNDDIPQFSLSKLFQRDNKQDQDDRFEILSSIKKILSIERNYKRKYHIHSSNSKTNSSSDSISSTTLNENENGKKIRRNFDKEYSDVLALYHYPESTSITQKRENLGIPLFIALYRLRLFLGQGWEKA</sequence>
<dbReference type="GeneID" id="91096009"/>
<protein>
    <submittedName>
        <fullName evidence="2">Uncharacterized protein</fullName>
    </submittedName>
</protein>
<evidence type="ECO:0000256" key="1">
    <source>
        <dbReference type="SAM" id="MobiDB-lite"/>
    </source>
</evidence>
<gene>
    <name evidence="2" type="ORF">L201_005339</name>
</gene>